<sequence length="192" mass="20016">MNRRNLAATAAAVALGAGTACSSGSDHSSHSGMPTSAAATSTSASSGHGHMHEMDGGPAPADMTQAKNPRFPVGSRVTLTTDHMDGMKNAPATVVGAYRTATYAVNYQPTTGGAMVKNHKWVVQQELKSAGTKHLADGEAVTITADHMDGMQGAEGTIASSTTQTVYMVDYTADGMTMKNHKWVVEDEMKSR</sequence>
<dbReference type="RefSeq" id="WP_038566188.1">
    <property type="nucleotide sequence ID" value="NZ_CP008889.1"/>
</dbReference>
<organism evidence="4 5">
    <name type="scientific">Dermacoccus nishinomiyaensis</name>
    <dbReference type="NCBI Taxonomy" id="1274"/>
    <lineage>
        <taxon>Bacteria</taxon>
        <taxon>Bacillati</taxon>
        <taxon>Actinomycetota</taxon>
        <taxon>Actinomycetes</taxon>
        <taxon>Micrococcales</taxon>
        <taxon>Dermacoccaceae</taxon>
        <taxon>Dermacoccus</taxon>
    </lineage>
</organism>
<feature type="domain" description="DUF1541" evidence="3">
    <location>
        <begin position="137"/>
        <end position="186"/>
    </location>
</feature>
<dbReference type="AlphaFoldDB" id="A0A075JBS9"/>
<accession>A0A075JBS9</accession>
<dbReference type="Proteomes" id="UP000027986">
    <property type="component" value="Chromosome"/>
</dbReference>
<dbReference type="OrthoDB" id="1701949at2"/>
<name>A0A075JBS9_9MICO</name>
<dbReference type="PROSITE" id="PS51257">
    <property type="entry name" value="PROKAR_LIPOPROTEIN"/>
    <property type="match status" value="1"/>
</dbReference>
<keyword evidence="5" id="KW-1185">Reference proteome</keyword>
<proteinExistence type="predicted"/>
<evidence type="ECO:0000256" key="1">
    <source>
        <dbReference type="SAM" id="MobiDB-lite"/>
    </source>
</evidence>
<dbReference type="KEGG" id="dni:HX89_00435"/>
<dbReference type="HOGENOM" id="CLU_105728_0_0_11"/>
<keyword evidence="2" id="KW-0732">Signal</keyword>
<dbReference type="eggNOG" id="COG1388">
    <property type="taxonomic scope" value="Bacteria"/>
</dbReference>
<gene>
    <name evidence="4" type="ORF">HX89_00435</name>
</gene>
<dbReference type="Gene3D" id="2.30.30.1210">
    <property type="entry name" value="Domain of unknown function DUF1541"/>
    <property type="match status" value="1"/>
</dbReference>
<protein>
    <recommendedName>
        <fullName evidence="3">DUF1541 domain-containing protein</fullName>
    </recommendedName>
</protein>
<feature type="region of interest" description="Disordered" evidence="1">
    <location>
        <begin position="19"/>
        <end position="74"/>
    </location>
</feature>
<feature type="chain" id="PRO_5001706327" description="DUF1541 domain-containing protein" evidence="2">
    <location>
        <begin position="23"/>
        <end position="192"/>
    </location>
</feature>
<dbReference type="InterPro" id="IPR011438">
    <property type="entry name" value="DUF1541"/>
</dbReference>
<dbReference type="EMBL" id="CP008889">
    <property type="protein sequence ID" value="AIF39721.1"/>
    <property type="molecule type" value="Genomic_DNA"/>
</dbReference>
<reference evidence="4 5" key="1">
    <citation type="submission" date="2014-07" db="EMBL/GenBank/DDBJ databases">
        <title>Genome Sequencing of Dermacoccus nishinomiyaensis.</title>
        <authorList>
            <person name="Hong K.W."/>
            <person name="Chan K.G."/>
        </authorList>
    </citation>
    <scope>NUCLEOTIDE SEQUENCE [LARGE SCALE GENOMIC DNA]</scope>
    <source>
        <strain evidence="4 5">M25</strain>
    </source>
</reference>
<feature type="signal peptide" evidence="2">
    <location>
        <begin position="1"/>
        <end position="22"/>
    </location>
</feature>
<dbReference type="GeneID" id="41839746"/>
<evidence type="ECO:0000256" key="2">
    <source>
        <dbReference type="SAM" id="SignalP"/>
    </source>
</evidence>
<feature type="compositionally biased region" description="Low complexity" evidence="1">
    <location>
        <begin position="19"/>
        <end position="46"/>
    </location>
</feature>
<evidence type="ECO:0000259" key="3">
    <source>
        <dbReference type="Pfam" id="PF07563"/>
    </source>
</evidence>
<feature type="domain" description="DUF1541" evidence="3">
    <location>
        <begin position="73"/>
        <end position="124"/>
    </location>
</feature>
<dbReference type="Pfam" id="PF07563">
    <property type="entry name" value="DUF1541"/>
    <property type="match status" value="2"/>
</dbReference>
<evidence type="ECO:0000313" key="4">
    <source>
        <dbReference type="EMBL" id="AIF39721.1"/>
    </source>
</evidence>
<evidence type="ECO:0000313" key="5">
    <source>
        <dbReference type="Proteomes" id="UP000027986"/>
    </source>
</evidence>